<dbReference type="SUPFAM" id="SSF53335">
    <property type="entry name" value="S-adenosyl-L-methionine-dependent methyltransferases"/>
    <property type="match status" value="1"/>
</dbReference>
<dbReference type="InterPro" id="IPR023213">
    <property type="entry name" value="CAT-like_dom_sf"/>
</dbReference>
<protein>
    <submittedName>
        <fullName evidence="10">Amino acid adenylation domain protein</fullName>
    </submittedName>
</protein>
<dbReference type="InterPro" id="IPR010060">
    <property type="entry name" value="NRPS_synth"/>
</dbReference>
<dbReference type="InterPro" id="IPR045851">
    <property type="entry name" value="AMP-bd_C_sf"/>
</dbReference>
<evidence type="ECO:0000256" key="1">
    <source>
        <dbReference type="ARBA" id="ARBA00001957"/>
    </source>
</evidence>
<dbReference type="GO" id="GO:0008610">
    <property type="term" value="P:lipid biosynthetic process"/>
    <property type="evidence" value="ECO:0007669"/>
    <property type="project" value="UniProtKB-ARBA"/>
</dbReference>
<keyword evidence="5" id="KW-0436">Ligase</keyword>
<dbReference type="InterPro" id="IPR036291">
    <property type="entry name" value="NAD(P)-bd_dom_sf"/>
</dbReference>
<dbReference type="CDD" id="cd19543">
    <property type="entry name" value="DCL_NRPS"/>
    <property type="match status" value="1"/>
</dbReference>
<evidence type="ECO:0000256" key="5">
    <source>
        <dbReference type="ARBA" id="ARBA00022598"/>
    </source>
</evidence>
<dbReference type="eggNOG" id="COG1020">
    <property type="taxonomic scope" value="Bacteria"/>
</dbReference>
<keyword evidence="4" id="KW-0597">Phosphoprotein</keyword>
<dbReference type="GO" id="GO:0043041">
    <property type="term" value="P:amino acid activation for nonribosomal peptide biosynthetic process"/>
    <property type="evidence" value="ECO:0007669"/>
    <property type="project" value="TreeGrafter"/>
</dbReference>
<reference evidence="10" key="1">
    <citation type="submission" date="2009-07" db="EMBL/GenBank/DDBJ databases">
        <authorList>
            <consortium name="US DOE Joint Genome Institute (JGI-PGF)"/>
            <person name="Lucas S."/>
            <person name="Copeland A."/>
            <person name="Lapidus A."/>
            <person name="Glavina del Rio T."/>
            <person name="Tice H."/>
            <person name="Bruce D."/>
            <person name="Goodwin L."/>
            <person name="Pitluck S."/>
            <person name="Larimer F."/>
            <person name="Land M.L."/>
            <person name="Mouttaki H."/>
            <person name="He Z."/>
            <person name="Zhou J."/>
            <person name="Hemme C.L."/>
        </authorList>
    </citation>
    <scope>NUCLEOTIDE SEQUENCE [LARGE SCALE GENOMIC DNA]</scope>
    <source>
        <strain evidence="10">DSM 2782</strain>
    </source>
</reference>
<dbReference type="RefSeq" id="WP_004618118.1">
    <property type="nucleotide sequence ID" value="NZ_ACXX02000003.1"/>
</dbReference>
<dbReference type="Pfam" id="PF13847">
    <property type="entry name" value="Methyltransf_31"/>
    <property type="match status" value="1"/>
</dbReference>
<dbReference type="Pfam" id="PF13193">
    <property type="entry name" value="AMP-binding_C"/>
    <property type="match status" value="1"/>
</dbReference>
<evidence type="ECO:0000259" key="9">
    <source>
        <dbReference type="PROSITE" id="PS50075"/>
    </source>
</evidence>
<dbReference type="PROSITE" id="PS00455">
    <property type="entry name" value="AMP_BINDING"/>
    <property type="match status" value="2"/>
</dbReference>
<dbReference type="Pfam" id="PF00501">
    <property type="entry name" value="AMP-binding"/>
    <property type="match status" value="2"/>
</dbReference>
<dbReference type="Pfam" id="PF07993">
    <property type="entry name" value="NAD_binding_4"/>
    <property type="match status" value="1"/>
</dbReference>
<dbReference type="InterPro" id="IPR013120">
    <property type="entry name" value="FAR_NAD-bd"/>
</dbReference>
<dbReference type="Gene3D" id="3.40.50.150">
    <property type="entry name" value="Vaccinia Virus protein VP39"/>
    <property type="match status" value="1"/>
</dbReference>
<dbReference type="FunFam" id="3.40.50.980:FF:000001">
    <property type="entry name" value="Non-ribosomal peptide synthetase"/>
    <property type="match status" value="2"/>
</dbReference>
<dbReference type="CDD" id="cd19534">
    <property type="entry name" value="E_NRPS"/>
    <property type="match status" value="1"/>
</dbReference>
<dbReference type="GO" id="GO:0016874">
    <property type="term" value="F:ligase activity"/>
    <property type="evidence" value="ECO:0007669"/>
    <property type="project" value="UniProtKB-KW"/>
</dbReference>
<dbReference type="Gene3D" id="3.30.559.30">
    <property type="entry name" value="Nonribosomal peptide synthetase, condensation domain"/>
    <property type="match status" value="3"/>
</dbReference>
<dbReference type="Gene3D" id="3.40.50.980">
    <property type="match status" value="4"/>
</dbReference>
<keyword evidence="3" id="KW-0596">Phosphopantetheine</keyword>
<dbReference type="GO" id="GO:0017000">
    <property type="term" value="P:antibiotic biosynthetic process"/>
    <property type="evidence" value="ECO:0007669"/>
    <property type="project" value="UniProtKB-KW"/>
</dbReference>
<evidence type="ECO:0000313" key="10">
    <source>
        <dbReference type="EMBL" id="EGD48819.1"/>
    </source>
</evidence>
<dbReference type="STRING" id="588581.Cpap_3243"/>
<dbReference type="PROSITE" id="PS00012">
    <property type="entry name" value="PHOSPHOPANTETHEINE"/>
    <property type="match status" value="2"/>
</dbReference>
<feature type="domain" description="Carrier" evidence="9">
    <location>
        <begin position="754"/>
        <end position="828"/>
    </location>
</feature>
<dbReference type="GO" id="GO:0031177">
    <property type="term" value="F:phosphopantetheine binding"/>
    <property type="evidence" value="ECO:0007669"/>
    <property type="project" value="TreeGrafter"/>
</dbReference>
<dbReference type="PROSITE" id="PS50075">
    <property type="entry name" value="CARRIER"/>
    <property type="match status" value="2"/>
</dbReference>
<evidence type="ECO:0000256" key="8">
    <source>
        <dbReference type="SAM" id="Coils"/>
    </source>
</evidence>
<comment type="cofactor">
    <cofactor evidence="1">
        <name>pantetheine 4'-phosphate</name>
        <dbReference type="ChEBI" id="CHEBI:47942"/>
    </cofactor>
</comment>
<dbReference type="EMBL" id="ACXX02000003">
    <property type="protein sequence ID" value="EGD48819.1"/>
    <property type="molecule type" value="Genomic_DNA"/>
</dbReference>
<dbReference type="OrthoDB" id="9765680at2"/>
<dbReference type="Gene3D" id="3.40.50.720">
    <property type="entry name" value="NAD(P)-binding Rossmann-like Domain"/>
    <property type="match status" value="1"/>
</dbReference>
<dbReference type="FunFam" id="2.30.38.10:FF:000001">
    <property type="entry name" value="Non-ribosomal peptide synthetase PvdI"/>
    <property type="match status" value="1"/>
</dbReference>
<dbReference type="SUPFAM" id="SSF47336">
    <property type="entry name" value="ACP-like"/>
    <property type="match status" value="2"/>
</dbReference>
<dbReference type="NCBIfam" id="TIGR01720">
    <property type="entry name" value="NRPS-para261"/>
    <property type="match status" value="1"/>
</dbReference>
<dbReference type="SUPFAM" id="SSF52777">
    <property type="entry name" value="CoA-dependent acyltransferases"/>
    <property type="match status" value="5"/>
</dbReference>
<gene>
    <name evidence="10" type="ORF">Cpap_3243</name>
</gene>
<comment type="caution">
    <text evidence="10">The sequence shown here is derived from an EMBL/GenBank/DDBJ whole genome shotgun (WGS) entry which is preliminary data.</text>
</comment>
<dbReference type="SUPFAM" id="SSF51735">
    <property type="entry name" value="NAD(P)-binding Rossmann-fold domains"/>
    <property type="match status" value="1"/>
</dbReference>
<dbReference type="Gene3D" id="1.10.1200.10">
    <property type="entry name" value="ACP-like"/>
    <property type="match status" value="2"/>
</dbReference>
<dbReference type="InterPro" id="IPR001242">
    <property type="entry name" value="Condensation_dom"/>
</dbReference>
<dbReference type="InterPro" id="IPR000873">
    <property type="entry name" value="AMP-dep_synth/lig_dom"/>
</dbReference>
<dbReference type="InterPro" id="IPR020845">
    <property type="entry name" value="AMP-binding_CS"/>
</dbReference>
<keyword evidence="7" id="KW-0045">Antibiotic biosynthesis</keyword>
<evidence type="ECO:0000256" key="3">
    <source>
        <dbReference type="ARBA" id="ARBA00022450"/>
    </source>
</evidence>
<evidence type="ECO:0000256" key="4">
    <source>
        <dbReference type="ARBA" id="ARBA00022553"/>
    </source>
</evidence>
<feature type="domain" description="Carrier" evidence="9">
    <location>
        <begin position="2702"/>
        <end position="2778"/>
    </location>
</feature>
<keyword evidence="8" id="KW-0175">Coiled coil</keyword>
<keyword evidence="11" id="KW-1185">Reference proteome</keyword>
<reference evidence="10" key="2">
    <citation type="submission" date="2011-01" db="EMBL/GenBank/DDBJ databases">
        <title>The Non-contiguous Finished genome of Clostridium papyrosolvens.</title>
        <authorList>
            <person name="Lucas S."/>
            <person name="Copeland A."/>
            <person name="Lapidus A."/>
            <person name="Cheng J.-F."/>
            <person name="Goodwin L."/>
            <person name="Pitluck S."/>
            <person name="Misra M."/>
            <person name="Chertkov O."/>
            <person name="Detter J.C."/>
            <person name="Han C."/>
            <person name="Tapia R."/>
            <person name="Land M."/>
            <person name="Hauser L."/>
            <person name="Kyrpides N."/>
            <person name="Ivanova N."/>
            <person name="Pagani I."/>
            <person name="Mouttaki H."/>
            <person name="He Z."/>
            <person name="Zhou J."/>
            <person name="Hemme C.L."/>
            <person name="Woyke T."/>
        </authorList>
    </citation>
    <scope>NUCLEOTIDE SEQUENCE [LARGE SCALE GENOMIC DNA]</scope>
    <source>
        <strain evidence="10">DSM 2782</strain>
    </source>
</reference>
<dbReference type="FunFam" id="3.40.50.12780:FF:000012">
    <property type="entry name" value="Non-ribosomal peptide synthetase"/>
    <property type="match status" value="2"/>
</dbReference>
<dbReference type="PANTHER" id="PTHR45527:SF1">
    <property type="entry name" value="FATTY ACID SYNTHASE"/>
    <property type="match status" value="1"/>
</dbReference>
<dbReference type="InterPro" id="IPR010071">
    <property type="entry name" value="AA_adenyl_dom"/>
</dbReference>
<accession>F1TA77</accession>
<dbReference type="CDD" id="cd05930">
    <property type="entry name" value="A_NRPS"/>
    <property type="match status" value="1"/>
</dbReference>
<dbReference type="FunFam" id="1.10.1200.10:FF:000005">
    <property type="entry name" value="Nonribosomal peptide synthetase 1"/>
    <property type="match status" value="1"/>
</dbReference>
<comment type="similarity">
    <text evidence="2">Belongs to the ATP-dependent AMP-binding enzyme family.</text>
</comment>
<dbReference type="InterPro" id="IPR006162">
    <property type="entry name" value="Ppantetheine_attach_site"/>
</dbReference>
<evidence type="ECO:0000256" key="6">
    <source>
        <dbReference type="ARBA" id="ARBA00022737"/>
    </source>
</evidence>
<feature type="coiled-coil region" evidence="8">
    <location>
        <begin position="2775"/>
        <end position="2802"/>
    </location>
</feature>
<name>F1TA77_9FIRM</name>
<dbReference type="InterPro" id="IPR025110">
    <property type="entry name" value="AMP-bd_C"/>
</dbReference>
<dbReference type="NCBIfam" id="NF003417">
    <property type="entry name" value="PRK04813.1"/>
    <property type="match status" value="3"/>
</dbReference>
<organism evidence="10 11">
    <name type="scientific">Ruminiclostridium papyrosolvens DSM 2782</name>
    <dbReference type="NCBI Taxonomy" id="588581"/>
    <lineage>
        <taxon>Bacteria</taxon>
        <taxon>Bacillati</taxon>
        <taxon>Bacillota</taxon>
        <taxon>Clostridia</taxon>
        <taxon>Eubacteriales</taxon>
        <taxon>Oscillospiraceae</taxon>
        <taxon>Ruminiclostridium</taxon>
    </lineage>
</organism>
<dbReference type="InterPro" id="IPR029063">
    <property type="entry name" value="SAM-dependent_MTases_sf"/>
</dbReference>
<evidence type="ECO:0000256" key="7">
    <source>
        <dbReference type="ARBA" id="ARBA00023194"/>
    </source>
</evidence>
<dbReference type="Proteomes" id="UP000003860">
    <property type="component" value="Unassembled WGS sequence"/>
</dbReference>
<dbReference type="GO" id="GO:0044550">
    <property type="term" value="P:secondary metabolite biosynthetic process"/>
    <property type="evidence" value="ECO:0007669"/>
    <property type="project" value="TreeGrafter"/>
</dbReference>
<dbReference type="InterPro" id="IPR036736">
    <property type="entry name" value="ACP-like_sf"/>
</dbReference>
<sequence length="3205" mass="369378">MDKITRNIIIKNNSFQAEQEYWEKKLSGSTEMCGFLPDFAVSNKKTSKISRSEYKLPDKVYQAIMKVSNNSYHMAYVILLAVTQIILNRYTNSADILVGVPVYKGEEEKSLNELIPIRTVLQDKAFKELIIEVKNTIHEAYEKSNYPFEYIWGKSYGTEQNIYKIIVALEELHAFKLLENIYCPVKIIFSMVNSLTVRIEYDSRLFEQSIINEIFNHLKQVFLTVTEDFNIRLEDIDILSAEERLQLICEFNKTTSEYPKDKTVKQLFEEIVEKSPNAIAVVFQNRTLTYKELNEKANQVALHLKENGLQSGEIVGIIAEHSLEMIIAIIAVLKSGCPYLPIDPSYPAQRIRYMLEDSKPRILLTQEKHMEYLVFEGTVLNLNDETLYSVAAHNPKAGLLPDDAAYVIYTSGSSGNPKGVIVSHKSLINLCFWHNTYYQIKAEDAATKYSGVGFDASVWEIFPYLIKGASLHIISDEIRLDIKKLNDYFEENKVTISFLPTQLCEQFMKLENKSLRFLLTGGDKIKSYTKNNYQLVNNYGPTENTVVATSFCVDKAYENIPIGKPISNIKIFILDKRNNLVPVRAIGQLCISGDSLAKGYLNQDELTKEKFVDNPYQPGEKLYLTGDLARWLPDGNIEFLGRMDKQVKIRGYRIELSEVEIQFQKIESIKEVVVLDKEDSNENKYLIAYYTGTQEIDPAKLKKVLSEKLPDYMIPSYIVKIDTMPLTQNGKVDRKALLELPIPTSPDSELEYQPPTNHIEEKLCKIWQEVLGVKRVGIDDSFFDCGGDSIKAIQVSSRLNKYKMKLEIKDLLSNPTVRGTATFVNESSDANYAEEISEGEAPLTPIQKWFFECNFTNRHHFNQAMFLYNPYGFDEKIVKKVFENIVKHHDILRAKFTEKDGQVLQYIRSIDSENLFSIDVKEIYDNESCQDVIEKEAGKIQAGINLETGPLVKLGLFKTNQGDHFIIAIHHLVVDAVSFRIILEDFKAGYEQLQNGTDFGFSDKTCSYRQWAMALEEYGNSKEAGRQRRYWENIVSRQCKLPVDNEIQTRKIRDNRECKLSLSKEDTYRFLKETNRAYNTEANDILLTALGVSIKAWKNLDHILISMEGHGRENIAKNIDVTRTVGWFTSQYPLLLDMEKAEDISHAIKTVKEAIRHIPDKGVGYQLLKNNADYTIREKLEYENEITFNYLGQFDGGMDKGFIGISPYSAGDYLSPDSESLGKISINGSVMDDKLQFLVSFNKNEYKEDSILDFTRMFKENLLIIINHCAQKKIKEYTPYDVGASYVSIEDFDEICKSYPAEEIKSIYSLTPMQEGMLFHYLKDTKSSVYFEQFSVKITGKANVKNFEKSFDILMQRYDIFRSSIVYKDLKKPKQLVLKNRTSEVYYKDISYMQEEEKSEYIRKCKNKDRERGFDLSNDNLIRLSILDFAKATKIIIWSFHHIIMDGWCLGIVFNEFFSIYNTLSKGAPLKLTPINEYKNYVDWIDKQDNNEARDYWKEYLGGYEQLTGIMALKSTGKVREYSKEEYIFRINKDLTLQLKNFASKNHATLSNVIHLIWAIILQKYNNTNDVVFGSVVSGRPSEIEGIEKMVGLFVNTLPVRVKSEGNTTVLQLLENIQNNAIKSLKYSYYPLVEIQTDSELKDKLLNHIIAFENYPIQDISEHSKVASEIEISLDTNDVYEQINYDFNIMVGPAEDIIFRFSYNSCLYDHEYIQRISKHVLSVVEQLLAAEDMKVSDIILLNEKEKDKLINEFNDTKEDFPENKTIIDIFVEQAQKTPDNTALVYKDKQTTYKQVHDYSSVMAEKLLSSGSKQGGKIGILMERCPEMILGILSILKAGCAYVPIDSACPKDRLQFILKDSDIAILLTTKQYYDTLCETLSNHSLAIYCLDSENLSIDNKCHDNKNGGVNAIESRPHDLAYMIYTSGSTGNPKGVTVENYSAVNLLYYMQEQYPVSENDTYLLKTNYTFDVSVTEIFGWFFGGGRLAILNKGDEKNPSEILAEIVKNDVTHINFVPSMLNVFLGTINKDEAKKLSCLKYVFSAGEAISTDTVRRFFEIIPHVQLENLYGPTEATVYATRYSITENDCHKTFIPIGKPIQNLNAFILDFNKQITPIGVEGELCLSGVGLARGYLNNPELTNTKFLQNPFVAGERLYRTGDLCRWLSDGNIEYLGRLDHQVKIRGHRIELGEIEAVTNQFFAIKENVVTAKIDSFGDSSLTSYLVLKEDMKEFEKEIKKEEQRQLEDWQVVWNSINLLEPKSMEDSFNIAGWMSSYNGEQISELEMREWLDTAIGRIKALNPKRVLEIGCGTGMLLFRLIDKCESYMGTDISTKILEYVAKVAKNKEVHHKLTLLNKSAHDFKEISGNKFDTVIINSVAQYFSNTEYFVNVLKNAIRCIEGEGAVFLGDIRNFSLLRAFHTSVEIFQASNNITIDACREHIENRMLTETELLVSPEFFYALMKEIPDITHIEILHKGGTIENELNRFRYDAVLYIHTQVKNPAILMFDWGKEITAAEEIKIILEERKPEVLRLRNIRNRRLEMSFNEMALLEENTVTTMEEFRQRLRNDFEEAGCTPEEFYTLNYPGYAVEAVWSGVGKDEYFDIVCYQKALNPQKGYHTCICGGDSVQTYGKLSDYANNPVRAKFIENVIPNLKQYLQEKLPEYMIPSDFIQLNRIPLNSNGKIDRKKLLQIDNSGNSLKNYMAPRNETERKIAEVWKEVLELKRVGIHEDFFRIGGNSIKIIRVISELSKEFVVEINDIFNYRTIEQLAKNIFYSKDLLRNKINIMKEMLNSMEEKAADVNINSSPKRAEYNKKTKLKYKQLDVLAEKKYKNILLIGCTGYLGIYILRQLLKETESEIFLLVHGQSMEECETRLKEKAMYYLSKDIMEENKQRLHIVQGDLTQTFLGMPVTLYKELSEHIDCVINSAANVKHYGNYNDFYEINVRGVERILEFCMGERRIDLNHISTIGVFASYDNHSGDAIFNEYDYADSNTIENFYGKTKAIAEERIQEAREKGLKVNIYRIGNIVFDSENGKFQENIEENAFYSVLKAYLKMKVIPDMSIRYDFSFVDYVSASIIKLFNKSNLTNETYHIFNDKYVQLNKLAELFSKCGCTMQKYSANDFLDYLYNCYENKKLRNEANSILVNYGLLRKELNISKQYTAYNMKTNFILNQLGFQWIDLEQIHIEKMLEHCIDVNYLDKDIINL</sequence>
<dbReference type="InterPro" id="IPR025714">
    <property type="entry name" value="Methyltranfer_dom"/>
</dbReference>
<evidence type="ECO:0000313" key="11">
    <source>
        <dbReference type="Proteomes" id="UP000003860"/>
    </source>
</evidence>
<dbReference type="SUPFAM" id="SSF56801">
    <property type="entry name" value="Acetyl-CoA synthetase-like"/>
    <property type="match status" value="2"/>
</dbReference>
<dbReference type="Gene3D" id="3.30.559.10">
    <property type="entry name" value="Chloramphenicol acetyltransferase-like domain"/>
    <property type="match status" value="2"/>
</dbReference>
<dbReference type="Gene3D" id="2.30.38.10">
    <property type="entry name" value="Luciferase, Domain 3"/>
    <property type="match status" value="2"/>
</dbReference>
<dbReference type="InterPro" id="IPR009081">
    <property type="entry name" value="PP-bd_ACP"/>
</dbReference>
<dbReference type="Gene3D" id="3.30.300.30">
    <property type="match status" value="3"/>
</dbReference>
<dbReference type="PANTHER" id="PTHR45527">
    <property type="entry name" value="NONRIBOSOMAL PEPTIDE SYNTHETASE"/>
    <property type="match status" value="1"/>
</dbReference>
<dbReference type="CDD" id="cd02440">
    <property type="entry name" value="AdoMet_MTases"/>
    <property type="match status" value="1"/>
</dbReference>
<dbReference type="GO" id="GO:0005737">
    <property type="term" value="C:cytoplasm"/>
    <property type="evidence" value="ECO:0007669"/>
    <property type="project" value="TreeGrafter"/>
</dbReference>
<dbReference type="Pfam" id="PF00550">
    <property type="entry name" value="PP-binding"/>
    <property type="match status" value="2"/>
</dbReference>
<keyword evidence="6" id="KW-0677">Repeat</keyword>
<dbReference type="NCBIfam" id="TIGR01733">
    <property type="entry name" value="AA-adenyl-dom"/>
    <property type="match status" value="2"/>
</dbReference>
<evidence type="ECO:0000256" key="2">
    <source>
        <dbReference type="ARBA" id="ARBA00006432"/>
    </source>
</evidence>
<proteinExistence type="inferred from homology"/>
<dbReference type="Pfam" id="PF00668">
    <property type="entry name" value="Condensation"/>
    <property type="match status" value="3"/>
</dbReference>